<reference evidence="1" key="1">
    <citation type="submission" date="2019-10" db="EMBL/GenBank/DDBJ databases">
        <authorList>
            <consortium name="DOE Joint Genome Institute"/>
            <person name="Kuo A."/>
            <person name="Miyauchi S."/>
            <person name="Kiss E."/>
            <person name="Drula E."/>
            <person name="Kohler A."/>
            <person name="Sanchez-Garcia M."/>
            <person name="Andreopoulos B."/>
            <person name="Barry K.W."/>
            <person name="Bonito G."/>
            <person name="Buee M."/>
            <person name="Carver A."/>
            <person name="Chen C."/>
            <person name="Cichocki N."/>
            <person name="Clum A."/>
            <person name="Culley D."/>
            <person name="Crous P.W."/>
            <person name="Fauchery L."/>
            <person name="Girlanda M."/>
            <person name="Hayes R."/>
            <person name="Keri Z."/>
            <person name="LaButti K."/>
            <person name="Lipzen A."/>
            <person name="Lombard V."/>
            <person name="Magnuson J."/>
            <person name="Maillard F."/>
            <person name="Morin E."/>
            <person name="Murat C."/>
            <person name="Nolan M."/>
            <person name="Ohm R."/>
            <person name="Pangilinan J."/>
            <person name="Pereira M."/>
            <person name="Perotto S."/>
            <person name="Peter M."/>
            <person name="Riley R."/>
            <person name="Sitrit Y."/>
            <person name="Stielow B."/>
            <person name="Szollosi G."/>
            <person name="Zifcakova L."/>
            <person name="Stursova M."/>
            <person name="Spatafora J.W."/>
            <person name="Tedersoo L."/>
            <person name="Vaario L.-M."/>
            <person name="Yamada A."/>
            <person name="Yan M."/>
            <person name="Wang P."/>
            <person name="Xu J."/>
            <person name="Bruns T."/>
            <person name="Baldrian P."/>
            <person name="Vilgalys R."/>
            <person name="Henrissat B."/>
            <person name="Grigoriev I.V."/>
            <person name="Hibbett D."/>
            <person name="Nagy L.G."/>
            <person name="Martin F.M."/>
        </authorList>
    </citation>
    <scope>NUCLEOTIDE SEQUENCE</scope>
    <source>
        <strain evidence="1">BED1</strain>
    </source>
</reference>
<dbReference type="EMBL" id="WHUW01000044">
    <property type="protein sequence ID" value="KAF8432034.1"/>
    <property type="molecule type" value="Genomic_DNA"/>
</dbReference>
<gene>
    <name evidence="1" type="ORF">L210DRAFT_3507641</name>
</gene>
<protein>
    <recommendedName>
        <fullName evidence="3">JmjC domain-containing protein</fullName>
    </recommendedName>
</protein>
<dbReference type="SUPFAM" id="SSF51197">
    <property type="entry name" value="Clavaminate synthase-like"/>
    <property type="match status" value="1"/>
</dbReference>
<comment type="caution">
    <text evidence="1">The sequence shown here is derived from an EMBL/GenBank/DDBJ whole genome shotgun (WGS) entry which is preliminary data.</text>
</comment>
<sequence>MDWGLAGPKHRDLGIDRVKNGNRDSLGDFLAGVGNPDNLLSNFSDEIEVEVVYFHPGDLLIMPPGQYHTVYTPVAGFSQGGHLYNLDTMHLTELSRLVDMTRVGSVIDNSTQVIQVIQVVLGGALQDGCLPSFIHHDSAALQMANTIAQSMLSHFGLNSLEEYRRFLSEANMFKRGEEVEIHDFLHALSHS</sequence>
<accession>A0AAD4GAF4</accession>
<reference evidence="1" key="2">
    <citation type="journal article" date="2020" name="Nat. Commun.">
        <title>Large-scale genome sequencing of mycorrhizal fungi provides insights into the early evolution of symbiotic traits.</title>
        <authorList>
            <person name="Miyauchi S."/>
            <person name="Kiss E."/>
            <person name="Kuo A."/>
            <person name="Drula E."/>
            <person name="Kohler A."/>
            <person name="Sanchez-Garcia M."/>
            <person name="Morin E."/>
            <person name="Andreopoulos B."/>
            <person name="Barry K.W."/>
            <person name="Bonito G."/>
            <person name="Buee M."/>
            <person name="Carver A."/>
            <person name="Chen C."/>
            <person name="Cichocki N."/>
            <person name="Clum A."/>
            <person name="Culley D."/>
            <person name="Crous P.W."/>
            <person name="Fauchery L."/>
            <person name="Girlanda M."/>
            <person name="Hayes R.D."/>
            <person name="Keri Z."/>
            <person name="LaButti K."/>
            <person name="Lipzen A."/>
            <person name="Lombard V."/>
            <person name="Magnuson J."/>
            <person name="Maillard F."/>
            <person name="Murat C."/>
            <person name="Nolan M."/>
            <person name="Ohm R.A."/>
            <person name="Pangilinan J."/>
            <person name="Pereira M.F."/>
            <person name="Perotto S."/>
            <person name="Peter M."/>
            <person name="Pfister S."/>
            <person name="Riley R."/>
            <person name="Sitrit Y."/>
            <person name="Stielow J.B."/>
            <person name="Szollosi G."/>
            <person name="Zifcakova L."/>
            <person name="Stursova M."/>
            <person name="Spatafora J.W."/>
            <person name="Tedersoo L."/>
            <person name="Vaario L.M."/>
            <person name="Yamada A."/>
            <person name="Yan M."/>
            <person name="Wang P."/>
            <person name="Xu J."/>
            <person name="Bruns T."/>
            <person name="Baldrian P."/>
            <person name="Vilgalys R."/>
            <person name="Dunand C."/>
            <person name="Henrissat B."/>
            <person name="Grigoriev I.V."/>
            <person name="Hibbett D."/>
            <person name="Nagy L.G."/>
            <person name="Martin F.M."/>
        </authorList>
    </citation>
    <scope>NUCLEOTIDE SEQUENCE</scope>
    <source>
        <strain evidence="1">BED1</strain>
    </source>
</reference>
<evidence type="ECO:0000313" key="2">
    <source>
        <dbReference type="Proteomes" id="UP001194468"/>
    </source>
</evidence>
<organism evidence="1 2">
    <name type="scientific">Boletus edulis BED1</name>
    <dbReference type="NCBI Taxonomy" id="1328754"/>
    <lineage>
        <taxon>Eukaryota</taxon>
        <taxon>Fungi</taxon>
        <taxon>Dikarya</taxon>
        <taxon>Basidiomycota</taxon>
        <taxon>Agaricomycotina</taxon>
        <taxon>Agaricomycetes</taxon>
        <taxon>Agaricomycetidae</taxon>
        <taxon>Boletales</taxon>
        <taxon>Boletineae</taxon>
        <taxon>Boletaceae</taxon>
        <taxon>Boletoideae</taxon>
        <taxon>Boletus</taxon>
    </lineage>
</organism>
<dbReference type="Proteomes" id="UP001194468">
    <property type="component" value="Unassembled WGS sequence"/>
</dbReference>
<evidence type="ECO:0000313" key="1">
    <source>
        <dbReference type="EMBL" id="KAF8432034.1"/>
    </source>
</evidence>
<evidence type="ECO:0008006" key="3">
    <source>
        <dbReference type="Google" id="ProtNLM"/>
    </source>
</evidence>
<dbReference type="AlphaFoldDB" id="A0AAD4GAF4"/>
<proteinExistence type="predicted"/>
<keyword evidence="2" id="KW-1185">Reference proteome</keyword>
<name>A0AAD4GAF4_BOLED</name>